<name>A0A921AYN3_9BACT</name>
<dbReference type="Proteomes" id="UP000698963">
    <property type="component" value="Unassembled WGS sequence"/>
</dbReference>
<sequence length="194" mass="21847">MPRFRTLKTALRAWFRNDSWSEDQPLPPECEEAAPLSLANALFACLTEGGSTAERAAFAMGVVMARVYETSPEDAKNIVRRFMWHMNEESGNIGWGIPEAFGETLARVPPLADTFRRVLLHYIYDAPEEKSTGFCDHAPLRISCYHAIARLLEARPDFVAEAMPLLRLSAQNETDEPCRDAARALVRKYMLTAL</sequence>
<evidence type="ECO:0000313" key="1">
    <source>
        <dbReference type="EMBL" id="HJD98272.1"/>
    </source>
</evidence>
<reference evidence="1" key="1">
    <citation type="journal article" date="2021" name="PeerJ">
        <title>Extensive microbial diversity within the chicken gut microbiome revealed by metagenomics and culture.</title>
        <authorList>
            <person name="Gilroy R."/>
            <person name="Ravi A."/>
            <person name="Getino M."/>
            <person name="Pursley I."/>
            <person name="Horton D.L."/>
            <person name="Alikhan N.F."/>
            <person name="Baker D."/>
            <person name="Gharbi K."/>
            <person name="Hall N."/>
            <person name="Watson M."/>
            <person name="Adriaenssens E.M."/>
            <person name="Foster-Nyarko E."/>
            <person name="Jarju S."/>
            <person name="Secka A."/>
            <person name="Antonio M."/>
            <person name="Oren A."/>
            <person name="Chaudhuri R.R."/>
            <person name="La Ragione R."/>
            <person name="Hildebrand F."/>
            <person name="Pallen M.J."/>
        </authorList>
    </citation>
    <scope>NUCLEOTIDE SEQUENCE</scope>
    <source>
        <strain evidence="1">ChiGjej2B2-19336</strain>
    </source>
</reference>
<reference evidence="1" key="2">
    <citation type="submission" date="2021-09" db="EMBL/GenBank/DDBJ databases">
        <authorList>
            <person name="Gilroy R."/>
        </authorList>
    </citation>
    <scope>NUCLEOTIDE SEQUENCE</scope>
    <source>
        <strain evidence="1">ChiGjej2B2-19336</strain>
    </source>
</reference>
<comment type="caution">
    <text evidence="1">The sequence shown here is derived from an EMBL/GenBank/DDBJ whole genome shotgun (WGS) entry which is preliminary data.</text>
</comment>
<organism evidence="1 2">
    <name type="scientific">Mailhella massiliensis</name>
    <dbReference type="NCBI Taxonomy" id="1903261"/>
    <lineage>
        <taxon>Bacteria</taxon>
        <taxon>Pseudomonadati</taxon>
        <taxon>Thermodesulfobacteriota</taxon>
        <taxon>Desulfovibrionia</taxon>
        <taxon>Desulfovibrionales</taxon>
        <taxon>Desulfovibrionaceae</taxon>
        <taxon>Mailhella</taxon>
    </lineage>
</organism>
<accession>A0A921AYN3</accession>
<gene>
    <name evidence="1" type="ORF">K8W16_11590</name>
</gene>
<protein>
    <submittedName>
        <fullName evidence="1">HEAT repeat domain-containing protein</fullName>
    </submittedName>
</protein>
<dbReference type="AlphaFoldDB" id="A0A921AYN3"/>
<evidence type="ECO:0000313" key="2">
    <source>
        <dbReference type="Proteomes" id="UP000698963"/>
    </source>
</evidence>
<dbReference type="InterPro" id="IPR054701">
    <property type="entry name" value="DVU0298-like"/>
</dbReference>
<dbReference type="NCBIfam" id="NF045662">
    <property type="entry name" value="DVU0298_fam"/>
    <property type="match status" value="1"/>
</dbReference>
<dbReference type="EMBL" id="DYZA01000237">
    <property type="protein sequence ID" value="HJD98272.1"/>
    <property type="molecule type" value="Genomic_DNA"/>
</dbReference>
<proteinExistence type="predicted"/>
<dbReference type="RefSeq" id="WP_304123992.1">
    <property type="nucleotide sequence ID" value="NZ_DYZA01000237.1"/>
</dbReference>